<evidence type="ECO:0000256" key="1">
    <source>
        <dbReference type="ARBA" id="ARBA00008857"/>
    </source>
</evidence>
<dbReference type="RefSeq" id="WP_015250764.1">
    <property type="nucleotide sequence ID" value="NC_019895.1"/>
</dbReference>
<sequence>MSGHQIEITRPSSGLILPAVIADAGEHAGRRFVEFLTATIRNKNTRKAYGRAIADFFAWCEQHRLSLPAIEPVHVAAYIEQLTVTKSAPTVKQHLAAIRMCFDWLTSGGVIRFNPAASVRGPKHSVKRGKTPVLTADEARQLLDSIDISTVIGLRDRALIAVMVYSFARVGAALALKVEDYYTEGRRAWFRLHEKGGKRHEVPAHHNAEHYLDAYIEAAGIAGDKKSTLFRSINRQRTLTSRPLVARNALDMVKRRAIAAGLDASTCNHTFRATGITAYLENGGTIEKAQQIANHESPKTTKLYDRTNDQITLDEVERIAI</sequence>
<keyword evidence="3 5" id="KW-0238">DNA-binding</keyword>
<dbReference type="InterPro" id="IPR013762">
    <property type="entry name" value="Integrase-like_cat_sf"/>
</dbReference>
<dbReference type="PROSITE" id="PS51898">
    <property type="entry name" value="TYR_RECOMBINASE"/>
    <property type="match status" value="1"/>
</dbReference>
<dbReference type="Proteomes" id="UP000010798">
    <property type="component" value="Plasmid pSINAC03"/>
</dbReference>
<evidence type="ECO:0000313" key="8">
    <source>
        <dbReference type="EMBL" id="AGA31704.1"/>
    </source>
</evidence>
<dbReference type="AlphaFoldDB" id="L0DQH8"/>
<geneLocation type="plasmid" evidence="8 9">
    <name>pSINAC03</name>
</geneLocation>
<evidence type="ECO:0000259" key="7">
    <source>
        <dbReference type="PROSITE" id="PS51900"/>
    </source>
</evidence>
<feature type="domain" description="Core-binding (CB)" evidence="7">
    <location>
        <begin position="23"/>
        <end position="106"/>
    </location>
</feature>
<dbReference type="KEGG" id="saci:Sinac_7675"/>
<evidence type="ECO:0000256" key="5">
    <source>
        <dbReference type="PROSITE-ProRule" id="PRU01248"/>
    </source>
</evidence>
<dbReference type="Pfam" id="PF00589">
    <property type="entry name" value="Phage_integrase"/>
    <property type="match status" value="1"/>
</dbReference>
<dbReference type="PANTHER" id="PTHR30349:SF41">
    <property type="entry name" value="INTEGRASE_RECOMBINASE PROTEIN MJ0367-RELATED"/>
    <property type="match status" value="1"/>
</dbReference>
<dbReference type="InterPro" id="IPR011010">
    <property type="entry name" value="DNA_brk_join_enz"/>
</dbReference>
<organism evidence="8 9">
    <name type="scientific">Singulisphaera acidiphila (strain ATCC BAA-1392 / DSM 18658 / VKM B-2454 / MOB10)</name>
    <dbReference type="NCBI Taxonomy" id="886293"/>
    <lineage>
        <taxon>Bacteria</taxon>
        <taxon>Pseudomonadati</taxon>
        <taxon>Planctomycetota</taxon>
        <taxon>Planctomycetia</taxon>
        <taxon>Isosphaerales</taxon>
        <taxon>Isosphaeraceae</taxon>
        <taxon>Singulisphaera</taxon>
    </lineage>
</organism>
<dbReference type="InterPro" id="IPR010998">
    <property type="entry name" value="Integrase_recombinase_N"/>
</dbReference>
<dbReference type="EMBL" id="CP003367">
    <property type="protein sequence ID" value="AGA31704.1"/>
    <property type="molecule type" value="Genomic_DNA"/>
</dbReference>
<dbReference type="InterPro" id="IPR050090">
    <property type="entry name" value="Tyrosine_recombinase_XerCD"/>
</dbReference>
<evidence type="ECO:0000256" key="4">
    <source>
        <dbReference type="ARBA" id="ARBA00023172"/>
    </source>
</evidence>
<dbReference type="InterPro" id="IPR004107">
    <property type="entry name" value="Integrase_SAM-like_N"/>
</dbReference>
<reference evidence="8 9" key="1">
    <citation type="submission" date="2012-02" db="EMBL/GenBank/DDBJ databases">
        <title>Complete sequence of plasmid 3 of Singulisphaera acidiphila DSM 18658.</title>
        <authorList>
            <consortium name="US DOE Joint Genome Institute (JGI-PGF)"/>
            <person name="Lucas S."/>
            <person name="Copeland A."/>
            <person name="Lapidus A."/>
            <person name="Glavina del Rio T."/>
            <person name="Dalin E."/>
            <person name="Tice H."/>
            <person name="Bruce D."/>
            <person name="Goodwin L."/>
            <person name="Pitluck S."/>
            <person name="Peters L."/>
            <person name="Ovchinnikova G."/>
            <person name="Chertkov O."/>
            <person name="Kyrpides N."/>
            <person name="Mavromatis K."/>
            <person name="Ivanova N."/>
            <person name="Brettin T."/>
            <person name="Detter J.C."/>
            <person name="Han C."/>
            <person name="Larimer F."/>
            <person name="Land M."/>
            <person name="Hauser L."/>
            <person name="Markowitz V."/>
            <person name="Cheng J.-F."/>
            <person name="Hugenholtz P."/>
            <person name="Woyke T."/>
            <person name="Wu D."/>
            <person name="Tindall B."/>
            <person name="Pomrenke H."/>
            <person name="Brambilla E."/>
            <person name="Klenk H.-P."/>
            <person name="Eisen J.A."/>
        </authorList>
    </citation>
    <scope>NUCLEOTIDE SEQUENCE [LARGE SCALE GENOMIC DNA]</scope>
    <source>
        <strain evidence="9">ATCC BAA-1392 / DSM 18658 / VKM B-2454 / MOB10</strain>
        <plasmid evidence="8 9">pSINAC03</plasmid>
    </source>
</reference>
<evidence type="ECO:0000256" key="2">
    <source>
        <dbReference type="ARBA" id="ARBA00022908"/>
    </source>
</evidence>
<keyword evidence="2" id="KW-0229">DNA integration</keyword>
<name>L0DQH8_SINAD</name>
<gene>
    <name evidence="8" type="ordered locus">Sinac_7675</name>
</gene>
<dbReference type="GO" id="GO:0003677">
    <property type="term" value="F:DNA binding"/>
    <property type="evidence" value="ECO:0007669"/>
    <property type="project" value="UniProtKB-UniRule"/>
</dbReference>
<dbReference type="InterPro" id="IPR002104">
    <property type="entry name" value="Integrase_catalytic"/>
</dbReference>
<evidence type="ECO:0000259" key="6">
    <source>
        <dbReference type="PROSITE" id="PS51898"/>
    </source>
</evidence>
<dbReference type="SUPFAM" id="SSF56349">
    <property type="entry name" value="DNA breaking-rejoining enzymes"/>
    <property type="match status" value="1"/>
</dbReference>
<feature type="domain" description="Tyr recombinase" evidence="6">
    <location>
        <begin position="129"/>
        <end position="318"/>
    </location>
</feature>
<evidence type="ECO:0000313" key="9">
    <source>
        <dbReference type="Proteomes" id="UP000010798"/>
    </source>
</evidence>
<dbReference type="HOGENOM" id="CLU_027562_9_6_0"/>
<protein>
    <submittedName>
        <fullName evidence="8">Site-specific recombinase XerD</fullName>
    </submittedName>
</protein>
<dbReference type="PANTHER" id="PTHR30349">
    <property type="entry name" value="PHAGE INTEGRASE-RELATED"/>
    <property type="match status" value="1"/>
</dbReference>
<keyword evidence="4" id="KW-0233">DNA recombination</keyword>
<dbReference type="PROSITE" id="PS51900">
    <property type="entry name" value="CB"/>
    <property type="match status" value="1"/>
</dbReference>
<proteinExistence type="inferred from homology"/>
<evidence type="ECO:0000256" key="3">
    <source>
        <dbReference type="ARBA" id="ARBA00023125"/>
    </source>
</evidence>
<comment type="similarity">
    <text evidence="1">Belongs to the 'phage' integrase family.</text>
</comment>
<keyword evidence="9" id="KW-1185">Reference proteome</keyword>
<dbReference type="GO" id="GO:0006310">
    <property type="term" value="P:DNA recombination"/>
    <property type="evidence" value="ECO:0007669"/>
    <property type="project" value="UniProtKB-KW"/>
</dbReference>
<keyword evidence="8" id="KW-0614">Plasmid</keyword>
<dbReference type="OrthoDB" id="7830133at2"/>
<dbReference type="Pfam" id="PF02899">
    <property type="entry name" value="Phage_int_SAM_1"/>
    <property type="match status" value="1"/>
</dbReference>
<dbReference type="Gene3D" id="1.10.150.130">
    <property type="match status" value="1"/>
</dbReference>
<dbReference type="Gene3D" id="1.10.443.10">
    <property type="entry name" value="Intergrase catalytic core"/>
    <property type="match status" value="1"/>
</dbReference>
<accession>L0DQH8</accession>
<dbReference type="GO" id="GO:0015074">
    <property type="term" value="P:DNA integration"/>
    <property type="evidence" value="ECO:0007669"/>
    <property type="project" value="UniProtKB-KW"/>
</dbReference>
<dbReference type="InterPro" id="IPR044068">
    <property type="entry name" value="CB"/>
</dbReference>